<sequence>MENIKISGNNWLVIARIHPTANNDFSWTCYVKGSHMLDRFSHIDMPKLRRYADSCGIYETITLVTAGPGTPGSIEFPTRIFMKGLFDTKEEMEQMAELFNTLKLEDILRKP</sequence>
<name>A0A2H4YG04_9CAUD</name>
<proteinExistence type="predicted"/>
<accession>A0A2H4YG04</accession>
<evidence type="ECO:0000313" key="2">
    <source>
        <dbReference type="Proteomes" id="UP000240395"/>
    </source>
</evidence>
<reference evidence="1 2" key="1">
    <citation type="submission" date="2017-10" db="EMBL/GenBank/DDBJ databases">
        <title>Antibacterial composition for extension of chilled fish shelf life and decreasing of risk of food-borne infections, bacteriophage strains for its preparation.</title>
        <authorList>
            <person name="Zulkarneev E.R."/>
            <person name="Aleshkin A.V."/>
            <person name="Rubalsky O.V."/>
            <person name="Kiseleva I.A."/>
            <person name="Rubalskii E.O."/>
            <person name="Lebedev S.N."/>
        </authorList>
    </citation>
    <scope>NUCLEOTIDE SEQUENCE [LARGE SCALE GENOMIC DNA]</scope>
</reference>
<keyword evidence="2" id="KW-1185">Reference proteome</keyword>
<evidence type="ECO:0000313" key="1">
    <source>
        <dbReference type="EMBL" id="AUE22934.1"/>
    </source>
</evidence>
<protein>
    <submittedName>
        <fullName evidence="1">Uncharacterized protein</fullName>
    </submittedName>
</protein>
<gene>
    <name evidence="1" type="ORF">Cf1_00061</name>
</gene>
<organism evidence="1 2">
    <name type="scientific">Citrobacter phage CF1 ERZ-2017</name>
    <dbReference type="NCBI Taxonomy" id="2267236"/>
    <lineage>
        <taxon>Viruses</taxon>
        <taxon>Duplodnaviria</taxon>
        <taxon>Heunggongvirae</taxon>
        <taxon>Uroviricota</taxon>
        <taxon>Caudoviricetes</taxon>
        <taxon>Pantevenvirales</taxon>
        <taxon>Straboviridae</taxon>
        <taxon>Tevenvirinae</taxon>
        <taxon>Moonvirus</taxon>
        <taxon>Moonvirus cf1</taxon>
    </lineage>
</organism>
<dbReference type="EMBL" id="MG250484">
    <property type="protein sequence ID" value="AUE22934.1"/>
    <property type="molecule type" value="Genomic_DNA"/>
</dbReference>
<dbReference type="Proteomes" id="UP000240395">
    <property type="component" value="Segment"/>
</dbReference>